<dbReference type="Pfam" id="PF14525">
    <property type="entry name" value="AraC_binding_2"/>
    <property type="match status" value="1"/>
</dbReference>
<dbReference type="InterPro" id="IPR035418">
    <property type="entry name" value="AraC-bd_2"/>
</dbReference>
<accession>A0A8J4A249</accession>
<dbReference type="Pfam" id="PF12833">
    <property type="entry name" value="HTH_18"/>
    <property type="match status" value="1"/>
</dbReference>
<evidence type="ECO:0000256" key="3">
    <source>
        <dbReference type="ARBA" id="ARBA00023163"/>
    </source>
</evidence>
<comment type="caution">
    <text evidence="5">The sequence shown here is derived from an EMBL/GenBank/DDBJ whole genome shotgun (WGS) entry which is preliminary data.</text>
</comment>
<dbReference type="PROSITE" id="PS01124">
    <property type="entry name" value="HTH_ARAC_FAMILY_2"/>
    <property type="match status" value="1"/>
</dbReference>
<dbReference type="Gene3D" id="1.10.10.60">
    <property type="entry name" value="Homeodomain-like"/>
    <property type="match status" value="1"/>
</dbReference>
<keyword evidence="2" id="KW-0238">DNA-binding</keyword>
<dbReference type="EMBL" id="BOPH01000114">
    <property type="protein sequence ID" value="GIJ73413.1"/>
    <property type="molecule type" value="Genomic_DNA"/>
</dbReference>
<dbReference type="PANTHER" id="PTHR46796">
    <property type="entry name" value="HTH-TYPE TRANSCRIPTIONAL ACTIVATOR RHAS-RELATED"/>
    <property type="match status" value="1"/>
</dbReference>
<evidence type="ECO:0000256" key="2">
    <source>
        <dbReference type="ARBA" id="ARBA00023125"/>
    </source>
</evidence>
<dbReference type="RefSeq" id="WP_203933238.1">
    <property type="nucleotide sequence ID" value="NZ_BOPH01000114.1"/>
</dbReference>
<dbReference type="AlphaFoldDB" id="A0A8J4A249"/>
<dbReference type="SUPFAM" id="SSF46689">
    <property type="entry name" value="Homeodomain-like"/>
    <property type="match status" value="2"/>
</dbReference>
<evidence type="ECO:0000313" key="6">
    <source>
        <dbReference type="Proteomes" id="UP000635606"/>
    </source>
</evidence>
<dbReference type="InterPro" id="IPR018060">
    <property type="entry name" value="HTH_AraC"/>
</dbReference>
<keyword evidence="6" id="KW-1185">Reference proteome</keyword>
<evidence type="ECO:0000259" key="4">
    <source>
        <dbReference type="PROSITE" id="PS01124"/>
    </source>
</evidence>
<dbReference type="Proteomes" id="UP000635606">
    <property type="component" value="Unassembled WGS sequence"/>
</dbReference>
<dbReference type="GO" id="GO:0003700">
    <property type="term" value="F:DNA-binding transcription factor activity"/>
    <property type="evidence" value="ECO:0007669"/>
    <property type="project" value="InterPro"/>
</dbReference>
<dbReference type="SMART" id="SM00342">
    <property type="entry name" value="HTH_ARAC"/>
    <property type="match status" value="1"/>
</dbReference>
<keyword evidence="1" id="KW-0805">Transcription regulation</keyword>
<organism evidence="5 6">
    <name type="scientific">Virgisporangium ochraceum</name>
    <dbReference type="NCBI Taxonomy" id="65505"/>
    <lineage>
        <taxon>Bacteria</taxon>
        <taxon>Bacillati</taxon>
        <taxon>Actinomycetota</taxon>
        <taxon>Actinomycetes</taxon>
        <taxon>Micromonosporales</taxon>
        <taxon>Micromonosporaceae</taxon>
        <taxon>Virgisporangium</taxon>
    </lineage>
</organism>
<dbReference type="InterPro" id="IPR009057">
    <property type="entry name" value="Homeodomain-like_sf"/>
</dbReference>
<evidence type="ECO:0000256" key="1">
    <source>
        <dbReference type="ARBA" id="ARBA00023015"/>
    </source>
</evidence>
<dbReference type="InterPro" id="IPR050204">
    <property type="entry name" value="AraC_XylS_family_regulators"/>
</dbReference>
<evidence type="ECO:0000313" key="5">
    <source>
        <dbReference type="EMBL" id="GIJ73413.1"/>
    </source>
</evidence>
<name>A0A8J4A249_9ACTN</name>
<reference evidence="5" key="1">
    <citation type="submission" date="2021-01" db="EMBL/GenBank/DDBJ databases">
        <title>Whole genome shotgun sequence of Virgisporangium ochraceum NBRC 16418.</title>
        <authorList>
            <person name="Komaki H."/>
            <person name="Tamura T."/>
        </authorList>
    </citation>
    <scope>NUCLEOTIDE SEQUENCE</scope>
    <source>
        <strain evidence="5">NBRC 16418</strain>
    </source>
</reference>
<sequence length="324" mass="34732">MDPASARVPVQRDRTDLRDLGAVEDLISQRYVNHRPRMSGGSRELVFRSRAAWAAGVTVDRMTYGASVSIRADPFDAILLIGMIDGRFELTARGEHGRAGPGDSLLYPLGVPLGISVDHMKSAITQLPAEVVTRLAGRLGVEAGEFRLDGMEPVSPAMNRHWHATAALVARSFEGPQPAVEHPLILAGVLEAAAAAVLAVFPNSTMRVDYTGTGAVAPAAVRRAVAYIDANAGRPVTIEEIAAASGVKARGLQAAFARHRGTSPTGYLRRVRMERAHRDLQNGNRTGGDTVAEIARRWGFAAPGRFAVEYRRIFGRSPGETLGI</sequence>
<dbReference type="PANTHER" id="PTHR46796:SF12">
    <property type="entry name" value="HTH-TYPE DNA-BINDING TRANSCRIPTIONAL ACTIVATOR EUTR"/>
    <property type="match status" value="1"/>
</dbReference>
<keyword evidence="3" id="KW-0804">Transcription</keyword>
<protein>
    <recommendedName>
        <fullName evidence="4">HTH araC/xylS-type domain-containing protein</fullName>
    </recommendedName>
</protein>
<feature type="domain" description="HTH araC/xylS-type" evidence="4">
    <location>
        <begin position="222"/>
        <end position="324"/>
    </location>
</feature>
<dbReference type="GO" id="GO:0043565">
    <property type="term" value="F:sequence-specific DNA binding"/>
    <property type="evidence" value="ECO:0007669"/>
    <property type="project" value="InterPro"/>
</dbReference>
<gene>
    <name evidence="5" type="ORF">Voc01_083300</name>
</gene>
<proteinExistence type="predicted"/>